<name>A0AA88T332_CHASR</name>
<dbReference type="EMBL" id="JAUPFM010000001">
    <property type="protein sequence ID" value="KAK2862201.1"/>
    <property type="molecule type" value="Genomic_DNA"/>
</dbReference>
<protein>
    <submittedName>
        <fullName evidence="2">Uncharacterized protein</fullName>
    </submittedName>
</protein>
<keyword evidence="3" id="KW-1185">Reference proteome</keyword>
<sequence>MHQDKIKSLESRSASAGSSFLSPSQKPQNKGKSYRVGRQVGEPQPTEDNHVTIIAPFEIGITMREEVFEEYVAEMQDIIQRLLGNTDSKERPSQI</sequence>
<feature type="region of interest" description="Disordered" evidence="1">
    <location>
        <begin position="1"/>
        <end position="51"/>
    </location>
</feature>
<organism evidence="2 3">
    <name type="scientific">Channa striata</name>
    <name type="common">Snakehead murrel</name>
    <name type="synonym">Ophicephalus striatus</name>
    <dbReference type="NCBI Taxonomy" id="64152"/>
    <lineage>
        <taxon>Eukaryota</taxon>
        <taxon>Metazoa</taxon>
        <taxon>Chordata</taxon>
        <taxon>Craniata</taxon>
        <taxon>Vertebrata</taxon>
        <taxon>Euteleostomi</taxon>
        <taxon>Actinopterygii</taxon>
        <taxon>Neopterygii</taxon>
        <taxon>Teleostei</taxon>
        <taxon>Neoteleostei</taxon>
        <taxon>Acanthomorphata</taxon>
        <taxon>Anabantaria</taxon>
        <taxon>Anabantiformes</taxon>
        <taxon>Channoidei</taxon>
        <taxon>Channidae</taxon>
        <taxon>Channa</taxon>
    </lineage>
</organism>
<gene>
    <name evidence="2" type="ORF">Q5P01_001734</name>
</gene>
<dbReference type="Proteomes" id="UP001187415">
    <property type="component" value="Unassembled WGS sequence"/>
</dbReference>
<comment type="caution">
    <text evidence="2">The sequence shown here is derived from an EMBL/GenBank/DDBJ whole genome shotgun (WGS) entry which is preliminary data.</text>
</comment>
<dbReference type="AlphaFoldDB" id="A0AA88T332"/>
<feature type="compositionally biased region" description="Low complexity" evidence="1">
    <location>
        <begin position="11"/>
        <end position="24"/>
    </location>
</feature>
<evidence type="ECO:0000256" key="1">
    <source>
        <dbReference type="SAM" id="MobiDB-lite"/>
    </source>
</evidence>
<reference evidence="2" key="1">
    <citation type="submission" date="2023-07" db="EMBL/GenBank/DDBJ databases">
        <title>Chromosome-level Genome Assembly of Striped Snakehead (Channa striata).</title>
        <authorList>
            <person name="Liu H."/>
        </authorList>
    </citation>
    <scope>NUCLEOTIDE SEQUENCE</scope>
    <source>
        <strain evidence="2">Gz</strain>
        <tissue evidence="2">Muscle</tissue>
    </source>
</reference>
<accession>A0AA88T332</accession>
<evidence type="ECO:0000313" key="3">
    <source>
        <dbReference type="Proteomes" id="UP001187415"/>
    </source>
</evidence>
<evidence type="ECO:0000313" key="2">
    <source>
        <dbReference type="EMBL" id="KAK2862201.1"/>
    </source>
</evidence>
<feature type="compositionally biased region" description="Basic and acidic residues" evidence="1">
    <location>
        <begin position="1"/>
        <end position="10"/>
    </location>
</feature>
<proteinExistence type="predicted"/>